<protein>
    <recommendedName>
        <fullName evidence="5">Transmembrane protein</fullName>
    </recommendedName>
</protein>
<gene>
    <name evidence="3" type="ORF">D9Q98_008204</name>
</gene>
<feature type="transmembrane region" description="Helical" evidence="2">
    <location>
        <begin position="104"/>
        <end position="127"/>
    </location>
</feature>
<name>A0A9D4TGB2_CHLVU</name>
<reference evidence="3" key="1">
    <citation type="journal article" date="2019" name="Plant J.">
        <title>Chlorella vulgaris genome assembly and annotation reveals the molecular basis for metabolic acclimation to high light conditions.</title>
        <authorList>
            <person name="Cecchin M."/>
            <person name="Marcolungo L."/>
            <person name="Rossato M."/>
            <person name="Girolomoni L."/>
            <person name="Cosentino E."/>
            <person name="Cuine S."/>
            <person name="Li-Beisson Y."/>
            <person name="Delledonne M."/>
            <person name="Ballottari M."/>
        </authorList>
    </citation>
    <scope>NUCLEOTIDE SEQUENCE</scope>
    <source>
        <strain evidence="3">211/11P</strain>
    </source>
</reference>
<keyword evidence="2" id="KW-1133">Transmembrane helix</keyword>
<evidence type="ECO:0000313" key="3">
    <source>
        <dbReference type="EMBL" id="KAI3424818.1"/>
    </source>
</evidence>
<dbReference type="Proteomes" id="UP001055712">
    <property type="component" value="Unassembled WGS sequence"/>
</dbReference>
<feature type="region of interest" description="Disordered" evidence="1">
    <location>
        <begin position="141"/>
        <end position="160"/>
    </location>
</feature>
<dbReference type="AlphaFoldDB" id="A0A9D4TGB2"/>
<evidence type="ECO:0000256" key="2">
    <source>
        <dbReference type="SAM" id="Phobius"/>
    </source>
</evidence>
<keyword evidence="2" id="KW-0812">Transmembrane</keyword>
<feature type="region of interest" description="Disordered" evidence="1">
    <location>
        <begin position="165"/>
        <end position="184"/>
    </location>
</feature>
<accession>A0A9D4TGB2</accession>
<proteinExistence type="predicted"/>
<comment type="caution">
    <text evidence="3">The sequence shown here is derived from an EMBL/GenBank/DDBJ whole genome shotgun (WGS) entry which is preliminary data.</text>
</comment>
<keyword evidence="2" id="KW-0472">Membrane</keyword>
<dbReference type="OrthoDB" id="515482at2759"/>
<dbReference type="EMBL" id="SIDB01000012">
    <property type="protein sequence ID" value="KAI3424818.1"/>
    <property type="molecule type" value="Genomic_DNA"/>
</dbReference>
<evidence type="ECO:0008006" key="5">
    <source>
        <dbReference type="Google" id="ProtNLM"/>
    </source>
</evidence>
<evidence type="ECO:0000256" key="1">
    <source>
        <dbReference type="SAM" id="MobiDB-lite"/>
    </source>
</evidence>
<evidence type="ECO:0000313" key="4">
    <source>
        <dbReference type="Proteomes" id="UP001055712"/>
    </source>
</evidence>
<reference evidence="3" key="2">
    <citation type="submission" date="2020-11" db="EMBL/GenBank/DDBJ databases">
        <authorList>
            <person name="Cecchin M."/>
            <person name="Marcolungo L."/>
            <person name="Rossato M."/>
            <person name="Girolomoni L."/>
            <person name="Cosentino E."/>
            <person name="Cuine S."/>
            <person name="Li-Beisson Y."/>
            <person name="Delledonne M."/>
            <person name="Ballottari M."/>
        </authorList>
    </citation>
    <scope>NUCLEOTIDE SEQUENCE</scope>
    <source>
        <strain evidence="3">211/11P</strain>
        <tissue evidence="3">Whole cell</tissue>
    </source>
</reference>
<organism evidence="3 4">
    <name type="scientific">Chlorella vulgaris</name>
    <name type="common">Green alga</name>
    <dbReference type="NCBI Taxonomy" id="3077"/>
    <lineage>
        <taxon>Eukaryota</taxon>
        <taxon>Viridiplantae</taxon>
        <taxon>Chlorophyta</taxon>
        <taxon>core chlorophytes</taxon>
        <taxon>Trebouxiophyceae</taxon>
        <taxon>Chlorellales</taxon>
        <taxon>Chlorellaceae</taxon>
        <taxon>Chlorella clade</taxon>
        <taxon>Chlorella</taxon>
    </lineage>
</organism>
<feature type="compositionally biased region" description="Basic and acidic residues" evidence="1">
    <location>
        <begin position="167"/>
        <end position="184"/>
    </location>
</feature>
<sequence>MLFNSLAPHRSTSLVLGTASSTHRQLRQRQVWATAAAGQRQAAARRHSHPVLPSRVAPSLVALLAGGGIVLPACAEEAVQEAAAALSSEMAAELREVAQDPNELIFTALFTIAIAALTVVTLGVAYLSFTSWNDSRMEAEDRKRIDSLRPGASAAAAASKKAAAKKAAGEQVKEPDEYKGFGKK</sequence>
<keyword evidence="4" id="KW-1185">Reference proteome</keyword>